<evidence type="ECO:0000313" key="1">
    <source>
        <dbReference type="EMBL" id="KAA8893948.1"/>
    </source>
</evidence>
<keyword evidence="2" id="KW-1185">Reference proteome</keyword>
<dbReference type="InParanoid" id="A0A5J5EGP4"/>
<dbReference type="OrthoDB" id="5419268at2759"/>
<sequence length="111" mass="12086">MVAKTPGAAPTALNAFEFVSRCALALLWNMAKSRVPEEVLADVEKLMDSNQTSFTMDQGLRFWGMEPPITTNGGVEKEFYEFQRADLHLASQLSASTMHEGAKGNPNPAPA</sequence>
<organism evidence="1 2">
    <name type="scientific">Sphaerosporella brunnea</name>
    <dbReference type="NCBI Taxonomy" id="1250544"/>
    <lineage>
        <taxon>Eukaryota</taxon>
        <taxon>Fungi</taxon>
        <taxon>Dikarya</taxon>
        <taxon>Ascomycota</taxon>
        <taxon>Pezizomycotina</taxon>
        <taxon>Pezizomycetes</taxon>
        <taxon>Pezizales</taxon>
        <taxon>Pyronemataceae</taxon>
        <taxon>Sphaerosporella</taxon>
    </lineage>
</organism>
<protein>
    <submittedName>
        <fullName evidence="1">Uncharacterized protein</fullName>
    </submittedName>
</protein>
<comment type="caution">
    <text evidence="1">The sequence shown here is derived from an EMBL/GenBank/DDBJ whole genome shotgun (WGS) entry which is preliminary data.</text>
</comment>
<reference evidence="1 2" key="1">
    <citation type="submission" date="2019-09" db="EMBL/GenBank/DDBJ databases">
        <title>Draft genome of the ectomycorrhizal ascomycete Sphaerosporella brunnea.</title>
        <authorList>
            <consortium name="DOE Joint Genome Institute"/>
            <person name="Benucci G.M."/>
            <person name="Marozzi G."/>
            <person name="Antonielli L."/>
            <person name="Sanchez S."/>
            <person name="Marco P."/>
            <person name="Wang X."/>
            <person name="Falini L.B."/>
            <person name="Barry K."/>
            <person name="Haridas S."/>
            <person name="Lipzen A."/>
            <person name="Labutti K."/>
            <person name="Grigoriev I.V."/>
            <person name="Murat C."/>
            <person name="Martin F."/>
            <person name="Albertini E."/>
            <person name="Donnini D."/>
            <person name="Bonito G."/>
        </authorList>
    </citation>
    <scope>NUCLEOTIDE SEQUENCE [LARGE SCALE GENOMIC DNA]</scope>
    <source>
        <strain evidence="1 2">Sb_GMNB300</strain>
    </source>
</reference>
<evidence type="ECO:0000313" key="2">
    <source>
        <dbReference type="Proteomes" id="UP000326924"/>
    </source>
</evidence>
<gene>
    <name evidence="1" type="ORF">FN846DRAFT_895521</name>
</gene>
<dbReference type="AlphaFoldDB" id="A0A5J5EGP4"/>
<dbReference type="Proteomes" id="UP000326924">
    <property type="component" value="Unassembled WGS sequence"/>
</dbReference>
<dbReference type="EMBL" id="VXIS01000385">
    <property type="protein sequence ID" value="KAA8893948.1"/>
    <property type="molecule type" value="Genomic_DNA"/>
</dbReference>
<name>A0A5J5EGP4_9PEZI</name>
<proteinExistence type="predicted"/>
<accession>A0A5J5EGP4</accession>